<dbReference type="RefSeq" id="WP_264810586.1">
    <property type="nucleotide sequence ID" value="NZ_CP110226.1"/>
</dbReference>
<dbReference type="GO" id="GO:0008483">
    <property type="term" value="F:transaminase activity"/>
    <property type="evidence" value="ECO:0007669"/>
    <property type="project" value="UniProtKB-KW"/>
</dbReference>
<reference evidence="2" key="1">
    <citation type="submission" date="2022-10" db="EMBL/GenBank/DDBJ databases">
        <title>Algoriphagus sp. a novel bacteria isolate from halophytes salicornia europaea.</title>
        <authorList>
            <person name="Peng Y."/>
            <person name="Jiang L."/>
            <person name="Lee J."/>
        </authorList>
    </citation>
    <scope>NUCLEOTIDE SEQUENCE</scope>
    <source>
        <strain evidence="2">TR-M5</strain>
    </source>
</reference>
<dbReference type="CDD" id="cd00616">
    <property type="entry name" value="AHBA_syn"/>
    <property type="match status" value="1"/>
</dbReference>
<dbReference type="PANTHER" id="PTHR30244:SF42">
    <property type="entry name" value="UDP-2-ACETAMIDO-2-DEOXY-3-OXO-D-GLUCURONATE AMINOTRANSFERASE"/>
    <property type="match status" value="1"/>
</dbReference>
<dbReference type="Proteomes" id="UP001163156">
    <property type="component" value="Chromosome"/>
</dbReference>
<dbReference type="PANTHER" id="PTHR30244">
    <property type="entry name" value="TRANSAMINASE"/>
    <property type="match status" value="1"/>
</dbReference>
<protein>
    <submittedName>
        <fullName evidence="2">DegT/DnrJ/EryC1/StrS family aminotransferase</fullName>
    </submittedName>
</protein>
<evidence type="ECO:0000313" key="3">
    <source>
        <dbReference type="Proteomes" id="UP001163156"/>
    </source>
</evidence>
<dbReference type="Gene3D" id="3.40.640.10">
    <property type="entry name" value="Type I PLP-dependent aspartate aminotransferase-like (Major domain)"/>
    <property type="match status" value="1"/>
</dbReference>
<dbReference type="Gene3D" id="3.90.1150.10">
    <property type="entry name" value="Aspartate Aminotransferase, domain 1"/>
    <property type="match status" value="1"/>
</dbReference>
<dbReference type="InterPro" id="IPR015421">
    <property type="entry name" value="PyrdxlP-dep_Trfase_major"/>
</dbReference>
<dbReference type="Pfam" id="PF01041">
    <property type="entry name" value="DegT_DnrJ_EryC1"/>
    <property type="match status" value="1"/>
</dbReference>
<evidence type="ECO:0000256" key="1">
    <source>
        <dbReference type="RuleBase" id="RU004508"/>
    </source>
</evidence>
<dbReference type="EMBL" id="CP110226">
    <property type="protein sequence ID" value="UZD23884.1"/>
    <property type="molecule type" value="Genomic_DNA"/>
</dbReference>
<dbReference type="PIRSF" id="PIRSF000390">
    <property type="entry name" value="PLP_StrS"/>
    <property type="match status" value="1"/>
</dbReference>
<sequence length="384" mass="42940">MPESVYNKSIQMVDLKTQYEGIKSEVDAAIQEVISQSTFINGPQVKKFARELKDYTGAGHVITCGNGTDALQIAMMALDFQAGDEIIVPAFTYVATVEVIALLGLTPVFVDVFEHSFELDVRQLESKITEKTVGIVTVHLYGQCSNMEEILRISDKYKLKVIEDGAQALGASYTFSDGTKAQAGTMGDIGITSFFPSKNLGCFGDGGAMFTNNEHLAEKLQMIANHGQKKKYFHDSIGVNSRLDSLQAAVLSVKLKHLDSYSEARNKVADQYDQAFTKHPGFYFPERVPYSTHVFHQYTIRLRESANRDQLKSYLQEKGIPSMIYYPLPLHLQKAYLHFGGRVGQFPVAEKLCKEVLSLPIHTEMKAEQQEYIIDSVLSFFKAK</sequence>
<organism evidence="2 3">
    <name type="scientific">Algoriphagus halophytocola</name>
    <dbReference type="NCBI Taxonomy" id="2991499"/>
    <lineage>
        <taxon>Bacteria</taxon>
        <taxon>Pseudomonadati</taxon>
        <taxon>Bacteroidota</taxon>
        <taxon>Cytophagia</taxon>
        <taxon>Cytophagales</taxon>
        <taxon>Cyclobacteriaceae</taxon>
        <taxon>Algoriphagus</taxon>
    </lineage>
</organism>
<accession>A0ABY6MK53</accession>
<dbReference type="SUPFAM" id="SSF53383">
    <property type="entry name" value="PLP-dependent transferases"/>
    <property type="match status" value="1"/>
</dbReference>
<dbReference type="InterPro" id="IPR000653">
    <property type="entry name" value="DegT/StrS_aminotransferase"/>
</dbReference>
<keyword evidence="3" id="KW-1185">Reference proteome</keyword>
<evidence type="ECO:0000313" key="2">
    <source>
        <dbReference type="EMBL" id="UZD23884.1"/>
    </source>
</evidence>
<dbReference type="InterPro" id="IPR015422">
    <property type="entry name" value="PyrdxlP-dep_Trfase_small"/>
</dbReference>
<proteinExistence type="inferred from homology"/>
<keyword evidence="2" id="KW-0808">Transferase</keyword>
<name>A0ABY6MK53_9BACT</name>
<comment type="similarity">
    <text evidence="1">Belongs to the DegT/DnrJ/EryC1 family.</text>
</comment>
<gene>
    <name evidence="2" type="ORF">OM944_05175</name>
</gene>
<keyword evidence="1" id="KW-0663">Pyridoxal phosphate</keyword>
<dbReference type="InterPro" id="IPR015424">
    <property type="entry name" value="PyrdxlP-dep_Trfase"/>
</dbReference>
<keyword evidence="2" id="KW-0032">Aminotransferase</keyword>